<evidence type="ECO:0000313" key="4">
    <source>
        <dbReference type="Proteomes" id="UP000006671"/>
    </source>
</evidence>
<evidence type="ECO:0008006" key="5">
    <source>
        <dbReference type="Google" id="ProtNLM"/>
    </source>
</evidence>
<dbReference type="InterPro" id="IPR004045">
    <property type="entry name" value="Glutathione_S-Trfase_N"/>
</dbReference>
<dbReference type="GeneID" id="8855075"/>
<keyword evidence="4" id="KW-1185">Reference proteome</keyword>
<dbReference type="PROSITE" id="PS50404">
    <property type="entry name" value="GST_NTER"/>
    <property type="match status" value="1"/>
</dbReference>
<dbReference type="EMBL" id="GG738883">
    <property type="protein sequence ID" value="EFC41763.1"/>
    <property type="molecule type" value="Genomic_DNA"/>
</dbReference>
<dbReference type="InterPro" id="IPR004046">
    <property type="entry name" value="GST_C"/>
</dbReference>
<dbReference type="Gene3D" id="1.20.1050.10">
    <property type="match status" value="1"/>
</dbReference>
<dbReference type="KEGG" id="ngr:NAEGRDRAFT_70195"/>
<accession>D2VMM9</accession>
<gene>
    <name evidence="3" type="ORF">NAEGRDRAFT_70195</name>
</gene>
<dbReference type="GO" id="GO:0004364">
    <property type="term" value="F:glutathione transferase activity"/>
    <property type="evidence" value="ECO:0007669"/>
    <property type="project" value="TreeGrafter"/>
</dbReference>
<dbReference type="OrthoDB" id="414243at2759"/>
<dbReference type="RefSeq" id="XP_002674507.1">
    <property type="nucleotide sequence ID" value="XM_002674461.1"/>
</dbReference>
<dbReference type="OMA" id="CANEPEY"/>
<evidence type="ECO:0000259" key="2">
    <source>
        <dbReference type="PROSITE" id="PS50405"/>
    </source>
</evidence>
<dbReference type="PANTHER" id="PTHR11571">
    <property type="entry name" value="GLUTATHIONE S-TRANSFERASE"/>
    <property type="match status" value="1"/>
</dbReference>
<evidence type="ECO:0000313" key="3">
    <source>
        <dbReference type="EMBL" id="EFC41763.1"/>
    </source>
</evidence>
<dbReference type="Gene3D" id="3.40.30.10">
    <property type="entry name" value="Glutaredoxin"/>
    <property type="match status" value="1"/>
</dbReference>
<feature type="domain" description="GST C-terminal" evidence="2">
    <location>
        <begin position="81"/>
        <end position="206"/>
    </location>
</feature>
<dbReference type="GO" id="GO:0006749">
    <property type="term" value="P:glutathione metabolic process"/>
    <property type="evidence" value="ECO:0007669"/>
    <property type="project" value="TreeGrafter"/>
</dbReference>
<proteinExistence type="predicted"/>
<dbReference type="CDD" id="cd03192">
    <property type="entry name" value="GST_C_Sigma_like"/>
    <property type="match status" value="1"/>
</dbReference>
<dbReference type="InterPro" id="IPR040079">
    <property type="entry name" value="Glutathione_S-Trfase"/>
</dbReference>
<dbReference type="AlphaFoldDB" id="D2VMM9"/>
<dbReference type="VEuPathDB" id="AmoebaDB:NAEGRDRAFT_70195"/>
<protein>
    <recommendedName>
        <fullName evidence="5">Glutathione S-transferase</fullName>
    </recommendedName>
</protein>
<dbReference type="InterPro" id="IPR010987">
    <property type="entry name" value="Glutathione-S-Trfase_C-like"/>
</dbReference>
<dbReference type="SUPFAM" id="SSF47616">
    <property type="entry name" value="GST C-terminal domain-like"/>
    <property type="match status" value="1"/>
</dbReference>
<feature type="domain" description="GST N-terminal" evidence="1">
    <location>
        <begin position="1"/>
        <end position="79"/>
    </location>
</feature>
<reference evidence="3 4" key="1">
    <citation type="journal article" date="2010" name="Cell">
        <title>The genome of Naegleria gruberi illuminates early eukaryotic versatility.</title>
        <authorList>
            <person name="Fritz-Laylin L.K."/>
            <person name="Prochnik S.E."/>
            <person name="Ginger M.L."/>
            <person name="Dacks J.B."/>
            <person name="Carpenter M.L."/>
            <person name="Field M.C."/>
            <person name="Kuo A."/>
            <person name="Paredez A."/>
            <person name="Chapman J."/>
            <person name="Pham J."/>
            <person name="Shu S."/>
            <person name="Neupane R."/>
            <person name="Cipriano M."/>
            <person name="Mancuso J."/>
            <person name="Tu H."/>
            <person name="Salamov A."/>
            <person name="Lindquist E."/>
            <person name="Shapiro H."/>
            <person name="Lucas S."/>
            <person name="Grigoriev I.V."/>
            <person name="Cande W.Z."/>
            <person name="Fulton C."/>
            <person name="Rokhsar D.S."/>
            <person name="Dawson S.C."/>
        </authorList>
    </citation>
    <scope>NUCLEOTIDE SEQUENCE [LARGE SCALE GENOMIC DNA]</scope>
    <source>
        <strain evidence="3 4">NEG-M</strain>
    </source>
</reference>
<organism evidence="4">
    <name type="scientific">Naegleria gruberi</name>
    <name type="common">Amoeba</name>
    <dbReference type="NCBI Taxonomy" id="5762"/>
    <lineage>
        <taxon>Eukaryota</taxon>
        <taxon>Discoba</taxon>
        <taxon>Heterolobosea</taxon>
        <taxon>Tetramitia</taxon>
        <taxon>Eutetramitia</taxon>
        <taxon>Vahlkampfiidae</taxon>
        <taxon>Naegleria</taxon>
    </lineage>
</organism>
<dbReference type="STRING" id="5762.D2VMM9"/>
<dbReference type="InterPro" id="IPR050213">
    <property type="entry name" value="GST_superfamily"/>
</dbReference>
<dbReference type="SUPFAM" id="SSF52833">
    <property type="entry name" value="Thioredoxin-like"/>
    <property type="match status" value="1"/>
</dbReference>
<dbReference type="InterPro" id="IPR036282">
    <property type="entry name" value="Glutathione-S-Trfase_C_sf"/>
</dbReference>
<evidence type="ECO:0000259" key="1">
    <source>
        <dbReference type="PROSITE" id="PS50404"/>
    </source>
</evidence>
<dbReference type="InterPro" id="IPR036249">
    <property type="entry name" value="Thioredoxin-like_sf"/>
</dbReference>
<dbReference type="Pfam" id="PF14497">
    <property type="entry name" value="GST_C_3"/>
    <property type="match status" value="1"/>
</dbReference>
<dbReference type="PROSITE" id="PS50405">
    <property type="entry name" value="GST_CTER"/>
    <property type="match status" value="1"/>
</dbReference>
<dbReference type="eggNOG" id="KOG1695">
    <property type="taxonomic scope" value="Eukaryota"/>
</dbReference>
<dbReference type="SFLD" id="SFLDS00019">
    <property type="entry name" value="Glutathione_Transferase_(cytos"/>
    <property type="match status" value="1"/>
</dbReference>
<dbReference type="Proteomes" id="UP000006671">
    <property type="component" value="Unassembled WGS sequence"/>
</dbReference>
<dbReference type="InParanoid" id="D2VMM9"/>
<name>D2VMM9_NAEGR</name>
<sequence>MTLEIVYFGMAGRGEVLKLIAEAGQVEYVFTPVKYENWSSLKPSTRYGQLPMLKINQDVTLYQTISIARYLAQEGGLYPSDRIEASLSEEYVAAVDEIIAGFVTVFFKTPEEKRPEALKSFSEGVLKTILNALDKVLEKNGDYHLIKGKLTWADLFLFDIVGNLRMRGIDISFASNVAKMIDNIKENNERIKSFLESDRNLRKPTQ</sequence>
<dbReference type="Pfam" id="PF02798">
    <property type="entry name" value="GST_N"/>
    <property type="match status" value="1"/>
</dbReference>